<organism evidence="2 3">
    <name type="scientific">Muricaecibacterium torontonense</name>
    <dbReference type="NCBI Taxonomy" id="3032871"/>
    <lineage>
        <taxon>Bacteria</taxon>
        <taxon>Bacillati</taxon>
        <taxon>Actinomycetota</taxon>
        <taxon>Coriobacteriia</taxon>
        <taxon>Coriobacteriales</taxon>
        <taxon>Atopobiaceae</taxon>
        <taxon>Muricaecibacterium</taxon>
    </lineage>
</organism>
<feature type="coiled-coil region" evidence="1">
    <location>
        <begin position="203"/>
        <end position="247"/>
    </location>
</feature>
<evidence type="ECO:0000256" key="1">
    <source>
        <dbReference type="SAM" id="Coils"/>
    </source>
</evidence>
<dbReference type="InterPro" id="IPR025503">
    <property type="entry name" value="DUF4391"/>
</dbReference>
<keyword evidence="1" id="KW-0175">Coiled coil</keyword>
<name>A0A4S2F4M3_9ACTN</name>
<reference evidence="2 3" key="1">
    <citation type="submission" date="2019-04" db="EMBL/GenBank/DDBJ databases">
        <title>Microbes associate with the intestines of laboratory mice.</title>
        <authorList>
            <person name="Navarre W."/>
            <person name="Wong E."/>
            <person name="Huang K."/>
            <person name="Tropini C."/>
            <person name="Ng K."/>
            <person name="Yu B."/>
        </authorList>
    </citation>
    <scope>NUCLEOTIDE SEQUENCE [LARGE SCALE GENOMIC DNA]</scope>
    <source>
        <strain evidence="2 3">NM07_P-09</strain>
    </source>
</reference>
<dbReference type="OrthoDB" id="3194709at2"/>
<sequence length="254" mass="27845">MDWATTLNLPSATLAGGKTIPKTVLTSRGGLTKAEEKLLKQYSRLTHFATIQRGTAHIAPVSNDEHEIGSVIYLNCELVRPSGFGGLAAVLHKTFPNPVVLLFEEPGGKVGVSVSLKRKSHAEKGAVVIERTETARLFDPAEQAYADYLADIRHAALPQSDLLSYVTALCDRTAKAAAIVSIGEYPRCKDADTSQLMALLAHLRDSQSEINVLRSQYRDKEATLAESSRLRMALKKKEREHDRLATEIKELCHG</sequence>
<accession>A0A4S2F4M3</accession>
<dbReference type="AlphaFoldDB" id="A0A4S2F4M3"/>
<gene>
    <name evidence="2" type="ORF">E5334_05920</name>
</gene>
<dbReference type="RefSeq" id="WP_136012665.1">
    <property type="nucleotide sequence ID" value="NZ_SRYE01000003.1"/>
</dbReference>
<comment type="caution">
    <text evidence="2">The sequence shown here is derived from an EMBL/GenBank/DDBJ whole genome shotgun (WGS) entry which is preliminary data.</text>
</comment>
<keyword evidence="3" id="KW-1185">Reference proteome</keyword>
<dbReference type="EMBL" id="SRYE01000003">
    <property type="protein sequence ID" value="TGY62194.1"/>
    <property type="molecule type" value="Genomic_DNA"/>
</dbReference>
<proteinExistence type="predicted"/>
<dbReference type="Proteomes" id="UP000310263">
    <property type="component" value="Unassembled WGS sequence"/>
</dbReference>
<dbReference type="Pfam" id="PF14335">
    <property type="entry name" value="DUF4391"/>
    <property type="match status" value="1"/>
</dbReference>
<evidence type="ECO:0000313" key="3">
    <source>
        <dbReference type="Proteomes" id="UP000310263"/>
    </source>
</evidence>
<protein>
    <submittedName>
        <fullName evidence="2">DUF4391 family protein</fullName>
    </submittedName>
</protein>
<evidence type="ECO:0000313" key="2">
    <source>
        <dbReference type="EMBL" id="TGY62194.1"/>
    </source>
</evidence>